<feature type="transmembrane region" description="Helical" evidence="8">
    <location>
        <begin position="368"/>
        <end position="388"/>
    </location>
</feature>
<keyword evidence="5 8" id="KW-1133">Transmembrane helix</keyword>
<evidence type="ECO:0000256" key="8">
    <source>
        <dbReference type="SAM" id="Phobius"/>
    </source>
</evidence>
<feature type="transmembrane region" description="Helical" evidence="8">
    <location>
        <begin position="133"/>
        <end position="154"/>
    </location>
</feature>
<feature type="transmembrane region" description="Helical" evidence="8">
    <location>
        <begin position="394"/>
        <end position="413"/>
    </location>
</feature>
<feature type="transmembrane region" description="Helical" evidence="8">
    <location>
        <begin position="425"/>
        <end position="447"/>
    </location>
</feature>
<organism evidence="10 11">
    <name type="scientific">Riccia sorocarpa</name>
    <dbReference type="NCBI Taxonomy" id="122646"/>
    <lineage>
        <taxon>Eukaryota</taxon>
        <taxon>Viridiplantae</taxon>
        <taxon>Streptophyta</taxon>
        <taxon>Embryophyta</taxon>
        <taxon>Marchantiophyta</taxon>
        <taxon>Marchantiopsida</taxon>
        <taxon>Marchantiidae</taxon>
        <taxon>Marchantiales</taxon>
        <taxon>Ricciaceae</taxon>
        <taxon>Riccia</taxon>
    </lineage>
</organism>
<feature type="region of interest" description="Disordered" evidence="7">
    <location>
        <begin position="1"/>
        <end position="26"/>
    </location>
</feature>
<reference evidence="10 11" key="1">
    <citation type="submission" date="2024-09" db="EMBL/GenBank/DDBJ databases">
        <title>Chromosome-scale assembly of Riccia sorocarpa.</title>
        <authorList>
            <person name="Paukszto L."/>
        </authorList>
    </citation>
    <scope>NUCLEOTIDE SEQUENCE [LARGE SCALE GENOMIC DNA]</scope>
    <source>
        <strain evidence="10">LP-2024</strain>
        <tissue evidence="10">Aerial parts of the thallus</tissue>
    </source>
</reference>
<feature type="transmembrane region" description="Helical" evidence="8">
    <location>
        <begin position="49"/>
        <end position="69"/>
    </location>
</feature>
<protein>
    <recommendedName>
        <fullName evidence="9">Amino acid transporter transmembrane domain-containing protein</fullName>
    </recommendedName>
</protein>
<evidence type="ECO:0000256" key="2">
    <source>
        <dbReference type="ARBA" id="ARBA00022448"/>
    </source>
</evidence>
<feature type="transmembrane region" description="Helical" evidence="8">
    <location>
        <begin position="166"/>
        <end position="183"/>
    </location>
</feature>
<evidence type="ECO:0000259" key="9">
    <source>
        <dbReference type="Pfam" id="PF01490"/>
    </source>
</evidence>
<comment type="subcellular location">
    <subcellularLocation>
        <location evidence="1">Membrane</location>
    </subcellularLocation>
</comment>
<keyword evidence="6 8" id="KW-0472">Membrane</keyword>
<feature type="transmembrane region" description="Helical" evidence="8">
    <location>
        <begin position="315"/>
        <end position="340"/>
    </location>
</feature>
<evidence type="ECO:0000313" key="10">
    <source>
        <dbReference type="EMBL" id="KAL3683800.1"/>
    </source>
</evidence>
<keyword evidence="3 8" id="KW-0812">Transmembrane</keyword>
<evidence type="ECO:0000256" key="4">
    <source>
        <dbReference type="ARBA" id="ARBA00022970"/>
    </source>
</evidence>
<evidence type="ECO:0000256" key="3">
    <source>
        <dbReference type="ARBA" id="ARBA00022692"/>
    </source>
</evidence>
<feature type="transmembrane region" description="Helical" evidence="8">
    <location>
        <begin position="75"/>
        <end position="98"/>
    </location>
</feature>
<keyword evidence="2" id="KW-0813">Transport</keyword>
<evidence type="ECO:0000256" key="1">
    <source>
        <dbReference type="ARBA" id="ARBA00004370"/>
    </source>
</evidence>
<feature type="compositionally biased region" description="Basic and acidic residues" evidence="7">
    <location>
        <begin position="1"/>
        <end position="12"/>
    </location>
</feature>
<keyword evidence="11" id="KW-1185">Reference proteome</keyword>
<comment type="caution">
    <text evidence="10">The sequence shown here is derived from an EMBL/GenBank/DDBJ whole genome shotgun (WGS) entry which is preliminary data.</text>
</comment>
<dbReference type="GO" id="GO:0016020">
    <property type="term" value="C:membrane"/>
    <property type="evidence" value="ECO:0007669"/>
    <property type="project" value="UniProtKB-SubCell"/>
</dbReference>
<feature type="transmembrane region" description="Helical" evidence="8">
    <location>
        <begin position="274"/>
        <end position="295"/>
    </location>
</feature>
<dbReference type="InterPro" id="IPR013057">
    <property type="entry name" value="AA_transpt_TM"/>
</dbReference>
<proteinExistence type="predicted"/>
<evidence type="ECO:0000256" key="5">
    <source>
        <dbReference type="ARBA" id="ARBA00022989"/>
    </source>
</evidence>
<dbReference type="Pfam" id="PF01490">
    <property type="entry name" value="Aa_trans"/>
    <property type="match status" value="1"/>
</dbReference>
<accession>A0ABD3H0F0</accession>
<dbReference type="EMBL" id="JBJQOH010000006">
    <property type="protein sequence ID" value="KAL3683800.1"/>
    <property type="molecule type" value="Genomic_DNA"/>
</dbReference>
<name>A0ABD3H0F0_9MARC</name>
<dbReference type="PANTHER" id="PTHR48017">
    <property type="entry name" value="OS05G0424000 PROTEIN-RELATED"/>
    <property type="match status" value="1"/>
</dbReference>
<dbReference type="AlphaFoldDB" id="A0ABD3H0F0"/>
<feature type="transmembrane region" description="Helical" evidence="8">
    <location>
        <begin position="195"/>
        <end position="215"/>
    </location>
</feature>
<feature type="domain" description="Amino acid transporter transmembrane" evidence="9">
    <location>
        <begin position="42"/>
        <end position="447"/>
    </location>
</feature>
<evidence type="ECO:0000256" key="7">
    <source>
        <dbReference type="SAM" id="MobiDB-lite"/>
    </source>
</evidence>
<gene>
    <name evidence="10" type="ORF">R1sor_001822</name>
</gene>
<evidence type="ECO:0000313" key="11">
    <source>
        <dbReference type="Proteomes" id="UP001633002"/>
    </source>
</evidence>
<sequence>MVAAEAERDELSMKPGAQKYEGPRDQESFTEDAGALFVLESKGTWKHAGFHLTTSIAGPTLLSLPYAFAGLGWEYGPIMVVLGALVTFYAYNLLAVVIEELAAKGRRPLRFQDLGEDIIGPWFGRGAVLPLQLTFCVGAVIIGILLGGISMKIIYKLYSPDGDLKLYHFIIIFGFLILLTGQLPSFHSLRHIDLLSLILTLLYSFVVAGASIYLGHSDKAPPRDYGLKGTETQKIFRAFNSLSLISGSYSNGIIPEIQATLAPPVTGKMFKGLIVCYTVVCFTFFSVSFSGYWAFGNLASSNIFSNFQLPDGTSLVPDLLIVLPNALVILQIVAITVVYCQPTFDLLERNTADVKQPRYALRNWFPRLVVRSTFICLTVLVAAMFPFFGDVGALLGAFACTPLDFVFPMLFYIMLFKPPKTSIKFWGNLVIIVVYSSVGIIGVVAAIRQLILDTSTFKLFADL</sequence>
<dbReference type="GO" id="GO:0006865">
    <property type="term" value="P:amino acid transport"/>
    <property type="evidence" value="ECO:0007669"/>
    <property type="project" value="UniProtKB-KW"/>
</dbReference>
<dbReference type="Proteomes" id="UP001633002">
    <property type="component" value="Unassembled WGS sequence"/>
</dbReference>
<keyword evidence="4" id="KW-0029">Amino-acid transport</keyword>
<evidence type="ECO:0000256" key="6">
    <source>
        <dbReference type="ARBA" id="ARBA00023136"/>
    </source>
</evidence>